<reference evidence="1" key="1">
    <citation type="journal article" date="2014" name="Front. Microbiol.">
        <title>High frequency of phylogenetically diverse reductive dehalogenase-homologous genes in deep subseafloor sedimentary metagenomes.</title>
        <authorList>
            <person name="Kawai M."/>
            <person name="Futagami T."/>
            <person name="Toyoda A."/>
            <person name="Takaki Y."/>
            <person name="Nishi S."/>
            <person name="Hori S."/>
            <person name="Arai W."/>
            <person name="Tsubouchi T."/>
            <person name="Morono Y."/>
            <person name="Uchiyama I."/>
            <person name="Ito T."/>
            <person name="Fujiyama A."/>
            <person name="Inagaki F."/>
            <person name="Takami H."/>
        </authorList>
    </citation>
    <scope>NUCLEOTIDE SEQUENCE</scope>
    <source>
        <strain evidence="1">Expedition CK06-06</strain>
    </source>
</reference>
<dbReference type="Pfam" id="PF10923">
    <property type="entry name" value="BrxC_BrxD"/>
    <property type="match status" value="1"/>
</dbReference>
<protein>
    <submittedName>
        <fullName evidence="1">Uncharacterized protein</fullName>
    </submittedName>
</protein>
<evidence type="ECO:0000313" key="1">
    <source>
        <dbReference type="EMBL" id="GAH45693.1"/>
    </source>
</evidence>
<comment type="caution">
    <text evidence="1">The sequence shown here is derived from an EMBL/GenBank/DDBJ whole genome shotgun (WGS) entry which is preliminary data.</text>
</comment>
<dbReference type="Gene3D" id="3.40.50.300">
    <property type="entry name" value="P-loop containing nucleotide triphosphate hydrolases"/>
    <property type="match status" value="1"/>
</dbReference>
<feature type="non-terminal residue" evidence="1">
    <location>
        <position position="300"/>
    </location>
</feature>
<name>X1HK55_9ZZZZ</name>
<dbReference type="InterPro" id="IPR021228">
    <property type="entry name" value="BrxD"/>
</dbReference>
<dbReference type="AlphaFoldDB" id="X1HK55"/>
<gene>
    <name evidence="1" type="ORF">S03H2_12106</name>
</gene>
<sequence>MKQQKDIVAHPVFGEGITVAQRWDGNEVQVKFRSGLCLWLPAKWLKQISITTGTLDQISSKRLLEAFRMGVVPHQDIECFTFGRAYEINALEQGLQKLKKGQGGIYLIEGTYGSGKTHLLEYARHLSLKRGLVTAYCELSPQETPLHRPKRVYRELVYNLRYIKDNCEFHFRDLLKIVSDIKIQDHCFLTPVLKILQDMDNADLMSEVFWQWIEGESTKKYATDSRAPFRVRGGQKIPALYDFSTAGDFYSYIFTGLSYLIHKAGLGGLVLVLDEVETVTRIWDYVFYSRGLSFLEGLIL</sequence>
<proteinExistence type="predicted"/>
<dbReference type="InterPro" id="IPR027417">
    <property type="entry name" value="P-loop_NTPase"/>
</dbReference>
<accession>X1HK55</accession>
<dbReference type="EMBL" id="BARU01006166">
    <property type="protein sequence ID" value="GAH45693.1"/>
    <property type="molecule type" value="Genomic_DNA"/>
</dbReference>
<dbReference type="SUPFAM" id="SSF52540">
    <property type="entry name" value="P-loop containing nucleoside triphosphate hydrolases"/>
    <property type="match status" value="1"/>
</dbReference>
<organism evidence="1">
    <name type="scientific">marine sediment metagenome</name>
    <dbReference type="NCBI Taxonomy" id="412755"/>
    <lineage>
        <taxon>unclassified sequences</taxon>
        <taxon>metagenomes</taxon>
        <taxon>ecological metagenomes</taxon>
    </lineage>
</organism>